<dbReference type="Pfam" id="PF01593">
    <property type="entry name" value="Amino_oxidase"/>
    <property type="match status" value="1"/>
</dbReference>
<dbReference type="InterPro" id="IPR002937">
    <property type="entry name" value="Amino_oxidase"/>
</dbReference>
<evidence type="ECO:0000259" key="1">
    <source>
        <dbReference type="Pfam" id="PF01593"/>
    </source>
</evidence>
<comment type="caution">
    <text evidence="2">The sequence shown here is derived from an EMBL/GenBank/DDBJ whole genome shotgun (WGS) entry which is preliminary data.</text>
</comment>
<sequence>MVYREKSSDVNRKKKKNNQLNVLTKTDRSDGSDDCNLFTDLPRFPPRVERNAKGAAGLAAASRLVEKGFDPARITILEAENRIGGRIFTVQHGSSLIEIGAQWVHGKEGNVVHPLAEAAGEIRTDIHTLESTGYADDVEMVYRDGRKITADQLKEFKEILQRIYADSRRELAQWKTSLGEYFEYKFGKHLDQGSFTTMDRATALDLLDWAHRAQNIEDGSDNWMETCGVGSLEYHECVGDYTTVWKRGYSALFDILMKNVPKRNNGLQLPLSDRIRLNSPVNLVRWNPDRPNCKVEVVCSDQTYNADMVLITCSLGVLKDRADKLFTPLLPEKKRKAIEGIGFGTVDKIFLEFCKPWWNQQWGGVNFLTQHSKATGDWVEKVMGFSTVRGQPNLLIGWISGPAARICETRPEDEVMRKCSELLRNAVGSDFVYEEPTRMIRSLWHSNPNFCGSYSYRSRKSKDLDVWASDLAEPISDSHGLIRLLFAGEATHDHCYSNVHAAVETGWREADRIFEMVNNSPAPSKL</sequence>
<dbReference type="STRING" id="35525.A0A162Q1S7"/>
<dbReference type="Gene3D" id="3.50.50.60">
    <property type="entry name" value="FAD/NAD(P)-binding domain"/>
    <property type="match status" value="1"/>
</dbReference>
<evidence type="ECO:0000313" key="2">
    <source>
        <dbReference type="EMBL" id="KZS19325.1"/>
    </source>
</evidence>
<dbReference type="InterPro" id="IPR036188">
    <property type="entry name" value="FAD/NAD-bd_sf"/>
</dbReference>
<dbReference type="AlphaFoldDB" id="A0A162Q1S7"/>
<dbReference type="InterPro" id="IPR050281">
    <property type="entry name" value="Flavin_monoamine_oxidase"/>
</dbReference>
<evidence type="ECO:0000313" key="3">
    <source>
        <dbReference type="Proteomes" id="UP000076858"/>
    </source>
</evidence>
<keyword evidence="3" id="KW-1185">Reference proteome</keyword>
<dbReference type="PANTHER" id="PTHR10742">
    <property type="entry name" value="FLAVIN MONOAMINE OXIDASE"/>
    <property type="match status" value="1"/>
</dbReference>
<protein>
    <submittedName>
        <fullName evidence="2">Spermine oxidase</fullName>
    </submittedName>
</protein>
<name>A0A162Q1S7_9CRUS</name>
<proteinExistence type="predicted"/>
<dbReference type="PANTHER" id="PTHR10742:SF398">
    <property type="entry name" value="AMINE OXIDASE DOMAIN-CONTAINING PROTEIN-RELATED"/>
    <property type="match status" value="1"/>
</dbReference>
<dbReference type="SUPFAM" id="SSF51905">
    <property type="entry name" value="FAD/NAD(P)-binding domain"/>
    <property type="match status" value="1"/>
</dbReference>
<feature type="domain" description="Amine oxidase" evidence="1">
    <location>
        <begin position="56"/>
        <end position="513"/>
    </location>
</feature>
<dbReference type="OrthoDB" id="6353658at2759"/>
<dbReference type="Gene3D" id="3.90.660.10">
    <property type="match status" value="1"/>
</dbReference>
<gene>
    <name evidence="2" type="ORF">APZ42_014172</name>
</gene>
<dbReference type="GO" id="GO:0046592">
    <property type="term" value="F:polyamine oxidase activity"/>
    <property type="evidence" value="ECO:0007669"/>
    <property type="project" value="TreeGrafter"/>
</dbReference>
<dbReference type="EMBL" id="LRGB01000389">
    <property type="protein sequence ID" value="KZS19325.1"/>
    <property type="molecule type" value="Genomic_DNA"/>
</dbReference>
<dbReference type="Proteomes" id="UP000076858">
    <property type="component" value="Unassembled WGS sequence"/>
</dbReference>
<organism evidence="2 3">
    <name type="scientific">Daphnia magna</name>
    <dbReference type="NCBI Taxonomy" id="35525"/>
    <lineage>
        <taxon>Eukaryota</taxon>
        <taxon>Metazoa</taxon>
        <taxon>Ecdysozoa</taxon>
        <taxon>Arthropoda</taxon>
        <taxon>Crustacea</taxon>
        <taxon>Branchiopoda</taxon>
        <taxon>Diplostraca</taxon>
        <taxon>Cladocera</taxon>
        <taxon>Anomopoda</taxon>
        <taxon>Daphniidae</taxon>
        <taxon>Daphnia</taxon>
    </lineage>
</organism>
<accession>A0A162Q1S7</accession>
<dbReference type="SUPFAM" id="SSF54373">
    <property type="entry name" value="FAD-linked reductases, C-terminal domain"/>
    <property type="match status" value="1"/>
</dbReference>
<reference evidence="2 3" key="1">
    <citation type="submission" date="2016-03" db="EMBL/GenBank/DDBJ databases">
        <title>EvidentialGene: Evidence-directed Construction of Genes on Genomes.</title>
        <authorList>
            <person name="Gilbert D.G."/>
            <person name="Choi J.-H."/>
            <person name="Mockaitis K."/>
            <person name="Colbourne J."/>
            <person name="Pfrender M."/>
        </authorList>
    </citation>
    <scope>NUCLEOTIDE SEQUENCE [LARGE SCALE GENOMIC DNA]</scope>
    <source>
        <strain evidence="2 3">Xinb3</strain>
        <tissue evidence="2">Complete organism</tissue>
    </source>
</reference>